<dbReference type="Proteomes" id="UP000683360">
    <property type="component" value="Unassembled WGS sequence"/>
</dbReference>
<reference evidence="2" key="1">
    <citation type="submission" date="2021-03" db="EMBL/GenBank/DDBJ databases">
        <authorList>
            <person name="Bekaert M."/>
        </authorList>
    </citation>
    <scope>NUCLEOTIDE SEQUENCE</scope>
</reference>
<proteinExistence type="predicted"/>
<dbReference type="OrthoDB" id="6109871at2759"/>
<feature type="transmembrane region" description="Helical" evidence="1">
    <location>
        <begin position="148"/>
        <end position="167"/>
    </location>
</feature>
<keyword evidence="1" id="KW-0472">Membrane</keyword>
<dbReference type="Gene3D" id="1.20.1070.10">
    <property type="entry name" value="Rhodopsin 7-helix transmembrane proteins"/>
    <property type="match status" value="1"/>
</dbReference>
<gene>
    <name evidence="2" type="ORF">MEDL_30495</name>
</gene>
<comment type="caution">
    <text evidence="2">The sequence shown here is derived from an EMBL/GenBank/DDBJ whole genome shotgun (WGS) entry which is preliminary data.</text>
</comment>
<dbReference type="AlphaFoldDB" id="A0A8S3S8U4"/>
<keyword evidence="3" id="KW-1185">Reference proteome</keyword>
<evidence type="ECO:0000313" key="2">
    <source>
        <dbReference type="EMBL" id="CAG2216772.1"/>
    </source>
</evidence>
<sequence>MYINVGRRILRLRAFTHKPEISATETVLKESRDLNTMNMPQQKTQGNESETHISMAPKRQNQDNCYHLSAKSTTLQDKTDCESNVDISNTYKDEITNKLVDHNIQLDSCNSISKTTSIIMESDSRIQNNSKYSNTDLETKKLKKRLRVTLMLSVITTVFIISFLPYLTTGIVGSLNSEIWKNMSDAELVIYGLLQRTYLISV</sequence>
<dbReference type="CDD" id="cd00637">
    <property type="entry name" value="7tm_classA_rhodopsin-like"/>
    <property type="match status" value="1"/>
</dbReference>
<evidence type="ECO:0000313" key="3">
    <source>
        <dbReference type="Proteomes" id="UP000683360"/>
    </source>
</evidence>
<accession>A0A8S3S8U4</accession>
<keyword evidence="1" id="KW-1133">Transmembrane helix</keyword>
<organism evidence="2 3">
    <name type="scientific">Mytilus edulis</name>
    <name type="common">Blue mussel</name>
    <dbReference type="NCBI Taxonomy" id="6550"/>
    <lineage>
        <taxon>Eukaryota</taxon>
        <taxon>Metazoa</taxon>
        <taxon>Spiralia</taxon>
        <taxon>Lophotrochozoa</taxon>
        <taxon>Mollusca</taxon>
        <taxon>Bivalvia</taxon>
        <taxon>Autobranchia</taxon>
        <taxon>Pteriomorphia</taxon>
        <taxon>Mytilida</taxon>
        <taxon>Mytiloidea</taxon>
        <taxon>Mytilidae</taxon>
        <taxon>Mytilinae</taxon>
        <taxon>Mytilus</taxon>
    </lineage>
</organism>
<protein>
    <submittedName>
        <fullName evidence="2">Uncharacterized protein</fullName>
    </submittedName>
</protein>
<dbReference type="EMBL" id="CAJPWZ010001490">
    <property type="protein sequence ID" value="CAG2216772.1"/>
    <property type="molecule type" value="Genomic_DNA"/>
</dbReference>
<dbReference type="SUPFAM" id="SSF81321">
    <property type="entry name" value="Family A G protein-coupled receptor-like"/>
    <property type="match status" value="1"/>
</dbReference>
<evidence type="ECO:0000256" key="1">
    <source>
        <dbReference type="SAM" id="Phobius"/>
    </source>
</evidence>
<keyword evidence="1" id="KW-0812">Transmembrane</keyword>
<name>A0A8S3S8U4_MYTED</name>